<proteinExistence type="predicted"/>
<accession>A0A919X8Y3</accession>
<protein>
    <submittedName>
        <fullName evidence="1">Uncharacterized protein</fullName>
    </submittedName>
</protein>
<evidence type="ECO:0000313" key="1">
    <source>
        <dbReference type="EMBL" id="GIO26587.1"/>
    </source>
</evidence>
<name>A0A919X8Y3_9BACI</name>
<keyword evidence="2" id="KW-1185">Reference proteome</keyword>
<dbReference type="Pfam" id="PF25846">
    <property type="entry name" value="YmzB"/>
    <property type="match status" value="1"/>
</dbReference>
<dbReference type="Proteomes" id="UP000676917">
    <property type="component" value="Unassembled WGS sequence"/>
</dbReference>
<dbReference type="RefSeq" id="WP_212920108.1">
    <property type="nucleotide sequence ID" value="NZ_BORP01000002.1"/>
</dbReference>
<sequence>MEHQFLSVEEFNRQLQQWNGQQIKITKHEMDDVDKIVMHLQDISYDLNTRRIDDYVPRYNLLLKGDGRIETLASMSNQPLPASVYEIPLENNTLYEYDGEKFFITTERGVYKIEQVYS</sequence>
<dbReference type="EMBL" id="BORP01000002">
    <property type="protein sequence ID" value="GIO26587.1"/>
    <property type="molecule type" value="Genomic_DNA"/>
</dbReference>
<evidence type="ECO:0000313" key="2">
    <source>
        <dbReference type="Proteomes" id="UP000676917"/>
    </source>
</evidence>
<reference evidence="1" key="1">
    <citation type="submission" date="2021-03" db="EMBL/GenBank/DDBJ databases">
        <title>Antimicrobial resistance genes in bacteria isolated from Japanese honey, and their potential for conferring macrolide and lincosamide resistance in the American foulbrood pathogen Paenibacillus larvae.</title>
        <authorList>
            <person name="Okamoto M."/>
            <person name="Kumagai M."/>
            <person name="Kanamori H."/>
            <person name="Takamatsu D."/>
        </authorList>
    </citation>
    <scope>NUCLEOTIDE SEQUENCE</scope>
    <source>
        <strain evidence="1">J43TS3</strain>
    </source>
</reference>
<gene>
    <name evidence="1" type="ORF">J43TS3_11980</name>
</gene>
<comment type="caution">
    <text evidence="1">The sequence shown here is derived from an EMBL/GenBank/DDBJ whole genome shotgun (WGS) entry which is preliminary data.</text>
</comment>
<dbReference type="InterPro" id="IPR058926">
    <property type="entry name" value="YmzB-like"/>
</dbReference>
<dbReference type="AlphaFoldDB" id="A0A919X8Y3"/>
<organism evidence="1 2">
    <name type="scientific">Ornithinibacillus bavariensis</name>
    <dbReference type="NCBI Taxonomy" id="545502"/>
    <lineage>
        <taxon>Bacteria</taxon>
        <taxon>Bacillati</taxon>
        <taxon>Bacillota</taxon>
        <taxon>Bacilli</taxon>
        <taxon>Bacillales</taxon>
        <taxon>Bacillaceae</taxon>
        <taxon>Ornithinibacillus</taxon>
    </lineage>
</organism>